<dbReference type="Pfam" id="PF03492">
    <property type="entry name" value="Methyltransf_7"/>
    <property type="match status" value="1"/>
</dbReference>
<accession>K4D0A7</accession>
<dbReference type="AlphaFoldDB" id="K4D0A7"/>
<name>K4D0A7_SOLLC</name>
<dbReference type="HOGENOM" id="CLU_019628_1_1_1"/>
<sequence length="276" mass="31459">MKGGEGVYSYTRNSLLKKNAAENAKIMVREAIIENFDIQTKTFFIVDMGCSVVPNNFSIFCSCNSGSFYGRLFPSCSLHIVYSCYALKWLSQLPKDMENKRRIHYDGASIKVWNAYVAQFHKDMEVFLSARAEEIVPGGLIVLVLPSIQVKYTTPKLDIGYSHFLSIVLLIWSMRLATLYYPSTKEMTKGVENNGCFSIERMELTSPQSCIDANSFINNIRAGFEEMFTIHFGSKIAYEMYERTSEKIVEISAWLEDEYCKTTGQLCLVLKCKINL</sequence>
<dbReference type="GO" id="GO:0008757">
    <property type="term" value="F:S-adenosylmethionine-dependent methyltransferase activity"/>
    <property type="evidence" value="ECO:0000318"/>
    <property type="project" value="GO_Central"/>
</dbReference>
<dbReference type="PANTHER" id="PTHR31009">
    <property type="entry name" value="S-ADENOSYL-L-METHIONINE:CARBOXYL METHYLTRANSFERASE FAMILY PROTEIN"/>
    <property type="match status" value="1"/>
</dbReference>
<dbReference type="OMA" id="YEMYERT"/>
<dbReference type="InParanoid" id="K4D0A7"/>
<proteinExistence type="inferred from homology"/>
<dbReference type="Proteomes" id="UP000004994">
    <property type="component" value="Chromosome 10"/>
</dbReference>
<organism evidence="2">
    <name type="scientific">Solanum lycopersicum</name>
    <name type="common">Tomato</name>
    <name type="synonym">Lycopersicon esculentum</name>
    <dbReference type="NCBI Taxonomy" id="4081"/>
    <lineage>
        <taxon>Eukaryota</taxon>
        <taxon>Viridiplantae</taxon>
        <taxon>Streptophyta</taxon>
        <taxon>Embryophyta</taxon>
        <taxon>Tracheophyta</taxon>
        <taxon>Spermatophyta</taxon>
        <taxon>Magnoliopsida</taxon>
        <taxon>eudicotyledons</taxon>
        <taxon>Gunneridae</taxon>
        <taxon>Pentapetalae</taxon>
        <taxon>asterids</taxon>
        <taxon>lamiids</taxon>
        <taxon>Solanales</taxon>
        <taxon>Solanaceae</taxon>
        <taxon>Solanoideae</taxon>
        <taxon>Solaneae</taxon>
        <taxon>Solanum</taxon>
        <taxon>Solanum subgen. Lycopersicon</taxon>
    </lineage>
</organism>
<dbReference type="GO" id="GO:0032259">
    <property type="term" value="P:methylation"/>
    <property type="evidence" value="ECO:0000318"/>
    <property type="project" value="GO_Central"/>
</dbReference>
<dbReference type="InterPro" id="IPR005299">
    <property type="entry name" value="MeTrfase_7"/>
</dbReference>
<evidence type="ECO:0000313" key="3">
    <source>
        <dbReference type="Proteomes" id="UP000004994"/>
    </source>
</evidence>
<reference evidence="2" key="1">
    <citation type="journal article" date="2012" name="Nature">
        <title>The tomato genome sequence provides insights into fleshy fruit evolution.</title>
        <authorList>
            <consortium name="Tomato Genome Consortium"/>
        </authorList>
    </citation>
    <scope>NUCLEOTIDE SEQUENCE [LARGE SCALE GENOMIC DNA]</scope>
    <source>
        <strain evidence="2">cv. Heinz 1706</strain>
    </source>
</reference>
<dbReference type="SUPFAM" id="SSF53335">
    <property type="entry name" value="S-adenosyl-L-methionine-dependent methyltransferases"/>
    <property type="match status" value="1"/>
</dbReference>
<keyword evidence="3" id="KW-1185">Reference proteome</keyword>
<evidence type="ECO:0000256" key="1">
    <source>
        <dbReference type="ARBA" id="ARBA00007967"/>
    </source>
</evidence>
<dbReference type="InterPro" id="IPR029063">
    <property type="entry name" value="SAM-dependent_MTases_sf"/>
</dbReference>
<dbReference type="PhylomeDB" id="K4D0A7"/>
<reference evidence="2" key="2">
    <citation type="submission" date="2015-06" db="UniProtKB">
        <authorList>
            <consortium name="EnsemblPlants"/>
        </authorList>
    </citation>
    <scope>IDENTIFICATION</scope>
    <source>
        <strain evidence="2">cv. Heinz 1706</strain>
    </source>
</reference>
<protein>
    <submittedName>
        <fullName evidence="2">Uncharacterized protein</fullName>
    </submittedName>
</protein>
<evidence type="ECO:0000313" key="2">
    <source>
        <dbReference type="EnsemblPlants" id="Solyc10g049500.1.1"/>
    </source>
</evidence>
<dbReference type="eggNOG" id="ENOG502QUIN">
    <property type="taxonomic scope" value="Eukaryota"/>
</dbReference>
<dbReference type="Gene3D" id="3.40.50.150">
    <property type="entry name" value="Vaccinia Virus protein VP39"/>
    <property type="match status" value="2"/>
</dbReference>
<dbReference type="EnsemblPlants" id="Solyc10g049500.1.1">
    <property type="protein sequence ID" value="Solyc10g049500.1.1"/>
    <property type="gene ID" value="Solyc10g049500.1"/>
</dbReference>
<dbReference type="PaxDb" id="4081-Solyc10g049500.1.1"/>
<comment type="similarity">
    <text evidence="1">Belongs to the methyltransferase superfamily. Type-7 methyltransferase family.</text>
</comment>
<dbReference type="Gramene" id="Solyc10g049500.1.1">
    <property type="protein sequence ID" value="Solyc10g049500.1.1"/>
    <property type="gene ID" value="Solyc10g049500.1"/>
</dbReference>